<evidence type="ECO:0000313" key="1">
    <source>
        <dbReference type="EMBL" id="KMM82202.1"/>
    </source>
</evidence>
<dbReference type="AlphaFoldDB" id="A0A0J6JEH7"/>
<comment type="caution">
    <text evidence="1">The sequence shown here is derived from an EMBL/GenBank/DDBJ whole genome shotgun (WGS) entry which is preliminary data.</text>
</comment>
<gene>
    <name evidence="1" type="ORF">TU78_22400</name>
</gene>
<dbReference type="PATRIC" id="fig|47884.3.peg.1137"/>
<feature type="non-terminal residue" evidence="1">
    <location>
        <position position="1"/>
    </location>
</feature>
<name>A0A0J6JEH7_PSETA</name>
<evidence type="ECO:0000313" key="2">
    <source>
        <dbReference type="Proteomes" id="UP000036395"/>
    </source>
</evidence>
<protein>
    <submittedName>
        <fullName evidence="1">Membrane protein</fullName>
    </submittedName>
</protein>
<reference evidence="1 2" key="1">
    <citation type="submission" date="2015-02" db="EMBL/GenBank/DDBJ databases">
        <title>Pseudomonas helleri sp. nov. and Pseudomonas weihenstephanensis sp. nov., isolated from raw cows milk.</title>
        <authorList>
            <person name="von Neubeck M."/>
            <person name="Huptas C."/>
            <person name="Wenning M."/>
            <person name="Scherer S."/>
        </authorList>
    </citation>
    <scope>NUCLEOTIDE SEQUENCE [LARGE SCALE GENOMIC DNA]</scope>
    <source>
        <strain evidence="1 2">DSM 21104</strain>
    </source>
</reference>
<dbReference type="EMBL" id="JYLA01000023">
    <property type="protein sequence ID" value="KMM82202.1"/>
    <property type="molecule type" value="Genomic_DNA"/>
</dbReference>
<accession>A0A0J6JEH7</accession>
<dbReference type="Proteomes" id="UP000036395">
    <property type="component" value="Unassembled WGS sequence"/>
</dbReference>
<organism evidence="1 2">
    <name type="scientific">Pseudomonas taetrolens</name>
    <dbReference type="NCBI Taxonomy" id="47884"/>
    <lineage>
        <taxon>Bacteria</taxon>
        <taxon>Pseudomonadati</taxon>
        <taxon>Pseudomonadota</taxon>
        <taxon>Gammaproteobacteria</taxon>
        <taxon>Pseudomonadales</taxon>
        <taxon>Pseudomonadaceae</taxon>
        <taxon>Pseudomonas</taxon>
    </lineage>
</organism>
<sequence length="35" mass="3934">VAELAFLVGLRQDLQKQIEQRSGPVGRRDLKPSEV</sequence>
<proteinExistence type="predicted"/>